<dbReference type="Pfam" id="PF12637">
    <property type="entry name" value="TSCPD"/>
    <property type="match status" value="1"/>
</dbReference>
<keyword evidence="4" id="KW-0547">Nucleotide-binding</keyword>
<dbReference type="EMBL" id="DTGA01000097">
    <property type="protein sequence ID" value="HGB31083.1"/>
    <property type="molecule type" value="Genomic_DNA"/>
</dbReference>
<name>A0A7C3SNF0_9BACT</name>
<feature type="domain" description="TSCPD" evidence="6">
    <location>
        <begin position="11"/>
        <end position="107"/>
    </location>
</feature>
<evidence type="ECO:0000313" key="7">
    <source>
        <dbReference type="EMBL" id="HGB31083.1"/>
    </source>
</evidence>
<comment type="similarity">
    <text evidence="1">Belongs to the ribonucleoside diphosphate reductase class-2 family.</text>
</comment>
<evidence type="ECO:0000256" key="4">
    <source>
        <dbReference type="ARBA" id="ARBA00022741"/>
    </source>
</evidence>
<protein>
    <recommendedName>
        <fullName evidence="2">ribonucleoside-diphosphate reductase</fullName>
        <ecNumber evidence="2">1.17.4.1</ecNumber>
    </recommendedName>
</protein>
<dbReference type="GO" id="GO:0071897">
    <property type="term" value="P:DNA biosynthetic process"/>
    <property type="evidence" value="ECO:0007669"/>
    <property type="project" value="UniProtKB-KW"/>
</dbReference>
<comment type="caution">
    <text evidence="7">The sequence shown here is derived from an EMBL/GenBank/DDBJ whole genome shotgun (WGS) entry which is preliminary data.</text>
</comment>
<evidence type="ECO:0000256" key="1">
    <source>
        <dbReference type="ARBA" id="ARBA00007405"/>
    </source>
</evidence>
<keyword evidence="3" id="KW-0237">DNA synthesis</keyword>
<dbReference type="GO" id="GO:0000166">
    <property type="term" value="F:nucleotide binding"/>
    <property type="evidence" value="ECO:0007669"/>
    <property type="project" value="UniProtKB-KW"/>
</dbReference>
<dbReference type="InterPro" id="IPR024434">
    <property type="entry name" value="TSCPD_dom"/>
</dbReference>
<sequence length="125" mass="14349">MSLPTDREGTLCKFSINGEEGYFVVNEDSVGKPREIFIYMNRIGSSTHGWADCFAVAISTLLRSDYPLEKLIDKFEFVKFEPFGLTNNKEIPNANSPVDFIMKWLKNKYLKGVRNEKTESKKSKI</sequence>
<evidence type="ECO:0000256" key="5">
    <source>
        <dbReference type="ARBA" id="ARBA00047754"/>
    </source>
</evidence>
<reference evidence="7" key="1">
    <citation type="journal article" date="2020" name="mSystems">
        <title>Genome- and Community-Level Interaction Insights into Carbon Utilization and Element Cycling Functions of Hydrothermarchaeota in Hydrothermal Sediment.</title>
        <authorList>
            <person name="Zhou Z."/>
            <person name="Liu Y."/>
            <person name="Xu W."/>
            <person name="Pan J."/>
            <person name="Luo Z.H."/>
            <person name="Li M."/>
        </authorList>
    </citation>
    <scope>NUCLEOTIDE SEQUENCE [LARGE SCALE GENOMIC DNA]</scope>
    <source>
        <strain evidence="7">SpSt-751</strain>
    </source>
</reference>
<proteinExistence type="inferred from homology"/>
<gene>
    <name evidence="7" type="ORF">ENV35_04325</name>
</gene>
<accession>A0A7C3SNF0</accession>
<dbReference type="AlphaFoldDB" id="A0A7C3SNF0"/>
<evidence type="ECO:0000259" key="6">
    <source>
        <dbReference type="Pfam" id="PF12637"/>
    </source>
</evidence>
<comment type="catalytic activity">
    <reaction evidence="5">
        <text>a 2'-deoxyribonucleoside 5'-diphosphate + [thioredoxin]-disulfide + H2O = a ribonucleoside 5'-diphosphate + [thioredoxin]-dithiol</text>
        <dbReference type="Rhea" id="RHEA:23252"/>
        <dbReference type="Rhea" id="RHEA-COMP:10698"/>
        <dbReference type="Rhea" id="RHEA-COMP:10700"/>
        <dbReference type="ChEBI" id="CHEBI:15377"/>
        <dbReference type="ChEBI" id="CHEBI:29950"/>
        <dbReference type="ChEBI" id="CHEBI:50058"/>
        <dbReference type="ChEBI" id="CHEBI:57930"/>
        <dbReference type="ChEBI" id="CHEBI:73316"/>
        <dbReference type="EC" id="1.17.4.1"/>
    </reaction>
</comment>
<evidence type="ECO:0000256" key="2">
    <source>
        <dbReference type="ARBA" id="ARBA00012274"/>
    </source>
</evidence>
<organism evidence="7">
    <name type="scientific">Dictyoglomus turgidum</name>
    <dbReference type="NCBI Taxonomy" id="513050"/>
    <lineage>
        <taxon>Bacteria</taxon>
        <taxon>Pseudomonadati</taxon>
        <taxon>Dictyoglomota</taxon>
        <taxon>Dictyoglomia</taxon>
        <taxon>Dictyoglomales</taxon>
        <taxon>Dictyoglomaceae</taxon>
        <taxon>Dictyoglomus</taxon>
    </lineage>
</organism>
<dbReference type="GO" id="GO:0004748">
    <property type="term" value="F:ribonucleoside-diphosphate reductase activity, thioredoxin disulfide as acceptor"/>
    <property type="evidence" value="ECO:0007669"/>
    <property type="project" value="UniProtKB-EC"/>
</dbReference>
<evidence type="ECO:0000256" key="3">
    <source>
        <dbReference type="ARBA" id="ARBA00022634"/>
    </source>
</evidence>
<dbReference type="EC" id="1.17.4.1" evidence="2"/>